<comment type="caution">
    <text evidence="2">The sequence shown here is derived from an EMBL/GenBank/DDBJ whole genome shotgun (WGS) entry which is preliminary data.</text>
</comment>
<sequence length="362" mass="40040">MHLPALTGSALVDSARERTVKVKGKRGCSMMGVVNILTKNGVEVTDVEWLASGPPGSAEYDVTFANSDKCRSFLSRVSMQSSVTHSGVQYRFFKYGKQLVTCRVHWLPAFISDLAIADMFKGFGQVVSVEHDTLKVGDFVTRSGVRIVTLECESNMTEAIPHILAFECGSRALITMRGRQPLCLYCQEVGHVRNTCPQNINAIFKHNQESVSGTKVVKDVAQKAPDVAQKAPSSNVKETVAERPEVTVEQSSTQKDDFQVVVSKKKKSSGQKKQITAEEVTQTEKEEENMDAQDLEVRGEKRGRKGLITGSKRVCDKENTNSSEELSPLPQNRFTVLEVDDLEEHTLVIDLDSQDLNMTPVD</sequence>
<gene>
    <name evidence="2" type="ORF">DPMN_027584</name>
</gene>
<organism evidence="2 3">
    <name type="scientific">Dreissena polymorpha</name>
    <name type="common">Zebra mussel</name>
    <name type="synonym">Mytilus polymorpha</name>
    <dbReference type="NCBI Taxonomy" id="45954"/>
    <lineage>
        <taxon>Eukaryota</taxon>
        <taxon>Metazoa</taxon>
        <taxon>Spiralia</taxon>
        <taxon>Lophotrochozoa</taxon>
        <taxon>Mollusca</taxon>
        <taxon>Bivalvia</taxon>
        <taxon>Autobranchia</taxon>
        <taxon>Heteroconchia</taxon>
        <taxon>Euheterodonta</taxon>
        <taxon>Imparidentia</taxon>
        <taxon>Neoheterodontei</taxon>
        <taxon>Myida</taxon>
        <taxon>Dreissenoidea</taxon>
        <taxon>Dreissenidae</taxon>
        <taxon>Dreissena</taxon>
    </lineage>
</organism>
<protein>
    <recommendedName>
        <fullName evidence="4">CCHC-type domain-containing protein</fullName>
    </recommendedName>
</protein>
<feature type="compositionally biased region" description="Acidic residues" evidence="1">
    <location>
        <begin position="285"/>
        <end position="294"/>
    </location>
</feature>
<dbReference type="Proteomes" id="UP000828390">
    <property type="component" value="Unassembled WGS sequence"/>
</dbReference>
<feature type="region of interest" description="Disordered" evidence="1">
    <location>
        <begin position="269"/>
        <end position="330"/>
    </location>
</feature>
<dbReference type="GO" id="GO:0008270">
    <property type="term" value="F:zinc ion binding"/>
    <property type="evidence" value="ECO:0007669"/>
    <property type="project" value="InterPro"/>
</dbReference>
<evidence type="ECO:0000256" key="1">
    <source>
        <dbReference type="SAM" id="MobiDB-lite"/>
    </source>
</evidence>
<dbReference type="EMBL" id="JAIWYP010000002">
    <property type="protein sequence ID" value="KAH3864565.1"/>
    <property type="molecule type" value="Genomic_DNA"/>
</dbReference>
<accession>A0A9D4LUM6</accession>
<keyword evidence="3" id="KW-1185">Reference proteome</keyword>
<evidence type="ECO:0008006" key="4">
    <source>
        <dbReference type="Google" id="ProtNLM"/>
    </source>
</evidence>
<dbReference type="InterPro" id="IPR036875">
    <property type="entry name" value="Znf_CCHC_sf"/>
</dbReference>
<feature type="region of interest" description="Disordered" evidence="1">
    <location>
        <begin position="224"/>
        <end position="253"/>
    </location>
</feature>
<evidence type="ECO:0000313" key="2">
    <source>
        <dbReference type="EMBL" id="KAH3864565.1"/>
    </source>
</evidence>
<reference evidence="2" key="1">
    <citation type="journal article" date="2019" name="bioRxiv">
        <title>The Genome of the Zebra Mussel, Dreissena polymorpha: A Resource for Invasive Species Research.</title>
        <authorList>
            <person name="McCartney M.A."/>
            <person name="Auch B."/>
            <person name="Kono T."/>
            <person name="Mallez S."/>
            <person name="Zhang Y."/>
            <person name="Obille A."/>
            <person name="Becker A."/>
            <person name="Abrahante J.E."/>
            <person name="Garbe J."/>
            <person name="Badalamenti J.P."/>
            <person name="Herman A."/>
            <person name="Mangelson H."/>
            <person name="Liachko I."/>
            <person name="Sullivan S."/>
            <person name="Sone E.D."/>
            <person name="Koren S."/>
            <person name="Silverstein K.A.T."/>
            <person name="Beckman K.B."/>
            <person name="Gohl D.M."/>
        </authorList>
    </citation>
    <scope>NUCLEOTIDE SEQUENCE</scope>
    <source>
        <strain evidence="2">Duluth1</strain>
        <tissue evidence="2">Whole animal</tissue>
    </source>
</reference>
<proteinExistence type="predicted"/>
<name>A0A9D4LUM6_DREPO</name>
<reference evidence="2" key="2">
    <citation type="submission" date="2020-11" db="EMBL/GenBank/DDBJ databases">
        <authorList>
            <person name="McCartney M.A."/>
            <person name="Auch B."/>
            <person name="Kono T."/>
            <person name="Mallez S."/>
            <person name="Becker A."/>
            <person name="Gohl D.M."/>
            <person name="Silverstein K.A.T."/>
            <person name="Koren S."/>
            <person name="Bechman K.B."/>
            <person name="Herman A."/>
            <person name="Abrahante J.E."/>
            <person name="Garbe J."/>
        </authorList>
    </citation>
    <scope>NUCLEOTIDE SEQUENCE</scope>
    <source>
        <strain evidence="2">Duluth1</strain>
        <tissue evidence="2">Whole animal</tissue>
    </source>
</reference>
<feature type="compositionally biased region" description="Low complexity" evidence="1">
    <location>
        <begin position="271"/>
        <end position="280"/>
    </location>
</feature>
<evidence type="ECO:0000313" key="3">
    <source>
        <dbReference type="Proteomes" id="UP000828390"/>
    </source>
</evidence>
<dbReference type="SUPFAM" id="SSF57756">
    <property type="entry name" value="Retrovirus zinc finger-like domains"/>
    <property type="match status" value="1"/>
</dbReference>
<dbReference type="GO" id="GO:0003676">
    <property type="term" value="F:nucleic acid binding"/>
    <property type="evidence" value="ECO:0007669"/>
    <property type="project" value="InterPro"/>
</dbReference>
<feature type="compositionally biased region" description="Polar residues" evidence="1">
    <location>
        <begin position="320"/>
        <end position="330"/>
    </location>
</feature>
<dbReference type="AlphaFoldDB" id="A0A9D4LUM6"/>